<feature type="active site" evidence="12">
    <location>
        <position position="83"/>
    </location>
</feature>
<proteinExistence type="inferred from homology"/>
<keyword evidence="9" id="KW-1133">Transmembrane helix</keyword>
<dbReference type="GO" id="GO:0006465">
    <property type="term" value="P:signal peptide processing"/>
    <property type="evidence" value="ECO:0007669"/>
    <property type="project" value="InterPro"/>
</dbReference>
<keyword evidence="5" id="KW-0645">Protease</keyword>
<organism evidence="15 17">
    <name type="scientific">Bursaphelenchus xylophilus</name>
    <name type="common">Pinewood nematode worm</name>
    <name type="synonym">Aphelenchoides xylophilus</name>
    <dbReference type="NCBI Taxonomy" id="6326"/>
    <lineage>
        <taxon>Eukaryota</taxon>
        <taxon>Metazoa</taxon>
        <taxon>Ecdysozoa</taxon>
        <taxon>Nematoda</taxon>
        <taxon>Chromadorea</taxon>
        <taxon>Rhabditida</taxon>
        <taxon>Tylenchina</taxon>
        <taxon>Tylenchomorpha</taxon>
        <taxon>Aphelenchoidea</taxon>
        <taxon>Aphelenchoididae</taxon>
        <taxon>Bursaphelenchus</taxon>
    </lineage>
</organism>
<evidence type="ECO:0000256" key="10">
    <source>
        <dbReference type="ARBA" id="ARBA00023128"/>
    </source>
</evidence>
<dbReference type="GO" id="GO:0042720">
    <property type="term" value="C:mitochondrial inner membrane peptidase complex"/>
    <property type="evidence" value="ECO:0007669"/>
    <property type="project" value="InterPro"/>
</dbReference>
<evidence type="ECO:0000256" key="7">
    <source>
        <dbReference type="ARBA" id="ARBA00022792"/>
    </source>
</evidence>
<dbReference type="AlphaFoldDB" id="A0A1I7RSC9"/>
<evidence type="ECO:0000256" key="8">
    <source>
        <dbReference type="ARBA" id="ARBA00022801"/>
    </source>
</evidence>
<evidence type="ECO:0000313" key="16">
    <source>
        <dbReference type="Proteomes" id="UP000659654"/>
    </source>
</evidence>
<evidence type="ECO:0000313" key="17">
    <source>
        <dbReference type="WBParaSite" id="BXY_0363300.1"/>
    </source>
</evidence>
<keyword evidence="16" id="KW-1185">Reference proteome</keyword>
<dbReference type="GO" id="GO:0006627">
    <property type="term" value="P:protein processing involved in protein targeting to mitochondrion"/>
    <property type="evidence" value="ECO:0007669"/>
    <property type="project" value="InterPro"/>
</dbReference>
<keyword evidence="10" id="KW-0496">Mitochondrion</keyword>
<dbReference type="SMR" id="A0A1I7RSC9"/>
<name>A0A1I7RSC9_BURXY</name>
<dbReference type="PRINTS" id="PR00727">
    <property type="entry name" value="LEADERPTASE"/>
</dbReference>
<evidence type="ECO:0000256" key="5">
    <source>
        <dbReference type="ARBA" id="ARBA00022670"/>
    </source>
</evidence>
<evidence type="ECO:0000256" key="12">
    <source>
        <dbReference type="PIRSR" id="PIRSR600223-1"/>
    </source>
</evidence>
<dbReference type="Pfam" id="PF10502">
    <property type="entry name" value="Peptidase_S26"/>
    <property type="match status" value="1"/>
</dbReference>
<keyword evidence="8" id="KW-0378">Hydrolase</keyword>
<comment type="subunit">
    <text evidence="3">Heterodimer of 2 subunits, IMMPL1 and IMMPL2.</text>
</comment>
<evidence type="ECO:0000259" key="13">
    <source>
        <dbReference type="Pfam" id="PF10502"/>
    </source>
</evidence>
<dbReference type="Gene3D" id="2.10.109.10">
    <property type="entry name" value="Umud Fragment, subunit A"/>
    <property type="match status" value="1"/>
</dbReference>
<feature type="domain" description="Peptidase S26" evidence="13">
    <location>
        <begin position="20"/>
        <end position="98"/>
    </location>
</feature>
<dbReference type="eggNOG" id="KOG1568">
    <property type="taxonomic scope" value="Eukaryota"/>
</dbReference>
<evidence type="ECO:0000256" key="3">
    <source>
        <dbReference type="ARBA" id="ARBA00011805"/>
    </source>
</evidence>
<dbReference type="InterPro" id="IPR019533">
    <property type="entry name" value="Peptidase_S26"/>
</dbReference>
<evidence type="ECO:0000256" key="4">
    <source>
        <dbReference type="ARBA" id="ARBA00013650"/>
    </source>
</evidence>
<dbReference type="WBParaSite" id="BXY_0363300.1">
    <property type="protein sequence ID" value="BXY_0363300.1"/>
    <property type="gene ID" value="BXY_0363300"/>
</dbReference>
<keyword evidence="11" id="KW-0472">Membrane</keyword>
<dbReference type="Proteomes" id="UP000095284">
    <property type="component" value="Unplaced"/>
</dbReference>
<feature type="active site" evidence="12">
    <location>
        <position position="36"/>
    </location>
</feature>
<comment type="subcellular location">
    <subcellularLocation>
        <location evidence="1">Mitochondrion inner membrane</location>
        <topology evidence="1">Single-pass membrane protein</topology>
    </subcellularLocation>
</comment>
<evidence type="ECO:0000256" key="9">
    <source>
        <dbReference type="ARBA" id="ARBA00022989"/>
    </source>
</evidence>
<dbReference type="InterPro" id="IPR000223">
    <property type="entry name" value="Pept_S26A_signal_pept_1"/>
</dbReference>
<gene>
    <name evidence="14" type="ORF">BXYJ_LOCUS11816</name>
</gene>
<evidence type="ECO:0000313" key="14">
    <source>
        <dbReference type="EMBL" id="CAD5231720.1"/>
    </source>
</evidence>
<evidence type="ECO:0000256" key="11">
    <source>
        <dbReference type="ARBA" id="ARBA00023136"/>
    </source>
</evidence>
<reference evidence="14" key="2">
    <citation type="submission" date="2020-09" db="EMBL/GenBank/DDBJ databases">
        <authorList>
            <person name="Kikuchi T."/>
        </authorList>
    </citation>
    <scope>NUCLEOTIDE SEQUENCE</scope>
    <source>
        <strain evidence="14">Ka4C1</strain>
    </source>
</reference>
<dbReference type="PANTHER" id="PTHR46041">
    <property type="entry name" value="MITOCHONDRIAL INNER MEMBRANE PROTEASE SUBUNIT 2"/>
    <property type="match status" value="1"/>
</dbReference>
<keyword evidence="7" id="KW-0999">Mitochondrion inner membrane</keyword>
<dbReference type="EMBL" id="CAJFDI010000005">
    <property type="protein sequence ID" value="CAD5231720.1"/>
    <property type="molecule type" value="Genomic_DNA"/>
</dbReference>
<keyword evidence="6" id="KW-0812">Transmembrane</keyword>
<dbReference type="PROSITE" id="PS00501">
    <property type="entry name" value="SPASE_I_1"/>
    <property type="match status" value="1"/>
</dbReference>
<dbReference type="InterPro" id="IPR036286">
    <property type="entry name" value="LexA/Signal_pep-like_sf"/>
</dbReference>
<protein>
    <recommendedName>
        <fullName evidence="4">Mitochondrial inner membrane protease subunit 2</fullName>
    </recommendedName>
</protein>
<dbReference type="Proteomes" id="UP000582659">
    <property type="component" value="Unassembled WGS sequence"/>
</dbReference>
<sequence>MAWRLVKKIGRGVGLICVPIAFLDGIGQPAFIEGTSMEPTLHGSDSRWWKNDVVWLRKQFIRPHEKEIFVFISPRDEKQRLIKRISAEPGELVHWKDSTRFVVPPHHYWVRADNPKNAIDSTHFGPVNIGLFEGKVTRVIWPPERWQRL</sequence>
<dbReference type="InterPro" id="IPR019756">
    <property type="entry name" value="Pept_S26A_signal_pept_1_Ser-AS"/>
</dbReference>
<dbReference type="GO" id="GO:0004252">
    <property type="term" value="F:serine-type endopeptidase activity"/>
    <property type="evidence" value="ECO:0007669"/>
    <property type="project" value="InterPro"/>
</dbReference>
<dbReference type="Proteomes" id="UP000659654">
    <property type="component" value="Unassembled WGS sequence"/>
</dbReference>
<dbReference type="EMBL" id="CAJFCV020000005">
    <property type="protein sequence ID" value="CAG9123043.1"/>
    <property type="molecule type" value="Genomic_DNA"/>
</dbReference>
<dbReference type="PANTHER" id="PTHR46041:SF2">
    <property type="entry name" value="MITOCHONDRIAL INNER MEMBRANE PROTEASE SUBUNIT 2"/>
    <property type="match status" value="1"/>
</dbReference>
<dbReference type="CDD" id="cd06530">
    <property type="entry name" value="S26_SPase_I"/>
    <property type="match status" value="1"/>
</dbReference>
<evidence type="ECO:0000256" key="2">
    <source>
        <dbReference type="ARBA" id="ARBA00007066"/>
    </source>
</evidence>
<dbReference type="InterPro" id="IPR037730">
    <property type="entry name" value="IMP2"/>
</dbReference>
<evidence type="ECO:0000256" key="6">
    <source>
        <dbReference type="ARBA" id="ARBA00022692"/>
    </source>
</evidence>
<reference evidence="17" key="1">
    <citation type="submission" date="2016-11" db="UniProtKB">
        <authorList>
            <consortium name="WormBaseParasite"/>
        </authorList>
    </citation>
    <scope>IDENTIFICATION</scope>
</reference>
<comment type="similarity">
    <text evidence="2">Belongs to the peptidase S26 family. IMP2 subfamily.</text>
</comment>
<dbReference type="SUPFAM" id="SSF51306">
    <property type="entry name" value="LexA/Signal peptidase"/>
    <property type="match status" value="1"/>
</dbReference>
<evidence type="ECO:0000313" key="15">
    <source>
        <dbReference type="Proteomes" id="UP000095284"/>
    </source>
</evidence>
<accession>A0A1I7RSC9</accession>
<dbReference type="OrthoDB" id="9996127at2759"/>
<evidence type="ECO:0000256" key="1">
    <source>
        <dbReference type="ARBA" id="ARBA00004434"/>
    </source>
</evidence>